<feature type="compositionally biased region" description="Low complexity" evidence="1">
    <location>
        <begin position="338"/>
        <end position="355"/>
    </location>
</feature>
<evidence type="ECO:0000256" key="1">
    <source>
        <dbReference type="SAM" id="MobiDB-lite"/>
    </source>
</evidence>
<name>A0A0G4I9L7_9ALVE</name>
<feature type="compositionally biased region" description="Low complexity" evidence="1">
    <location>
        <begin position="23"/>
        <end position="37"/>
    </location>
</feature>
<dbReference type="AlphaFoldDB" id="A0A0G4I9L7"/>
<feature type="compositionally biased region" description="Basic and acidic residues" evidence="1">
    <location>
        <begin position="112"/>
        <end position="128"/>
    </location>
</feature>
<feature type="region of interest" description="Disordered" evidence="1">
    <location>
        <begin position="112"/>
        <end position="132"/>
    </location>
</feature>
<sequence length="439" mass="49153">MTLSDDVSPAMLEEEDIDCNAMQQGQQREQPRRSSQSIVLPNIRAKRHEERPQTPLDLKKSISCRTLKVLPFDRMLPRKPISLECRYHEGLNETQLDFDLHKISKRFQHKHPDAQDFNKDLPRPDPARDINAPVYNPRWEKVRMKTGIGIPDFDKALFRPSPETWQGGTESLVDIDRSLSRACPALSGVHPVKGFEMAKMTARPPILQTTQVITDPEAEQILIAQEMRKKLDYPLLRPGLKETVRFATQVSRDKAAAVAGVGRPPLTSNCTVQFVPVANIDPQCSRPRDGVGSPIFHRTAPRAAYDRSKTGKGRPSPGSLQDSNGRGGRYRLSPTPVVGTGTSSPSPFSSSFVPTASTAADGKKVRVDVEKRVVLPPIDMQKYEGWTNKVVPARERASECPFEFKRTLAQSESRPNLRAMSELSCQMRALRKTRSYAIL</sequence>
<proteinExistence type="predicted"/>
<reference evidence="2" key="1">
    <citation type="submission" date="2014-11" db="EMBL/GenBank/DDBJ databases">
        <authorList>
            <person name="Otto D Thomas"/>
            <person name="Naeem Raeece"/>
        </authorList>
    </citation>
    <scope>NUCLEOTIDE SEQUENCE</scope>
</reference>
<gene>
    <name evidence="2" type="ORF">Cvel_12203</name>
</gene>
<feature type="region of interest" description="Disordered" evidence="1">
    <location>
        <begin position="21"/>
        <end position="54"/>
    </location>
</feature>
<evidence type="ECO:0000313" key="2">
    <source>
        <dbReference type="EMBL" id="CEM53717.1"/>
    </source>
</evidence>
<protein>
    <submittedName>
        <fullName evidence="2">Uncharacterized protein</fullName>
    </submittedName>
</protein>
<dbReference type="EMBL" id="CDMZ01005720">
    <property type="protein sequence ID" value="CEM53717.1"/>
    <property type="molecule type" value="Genomic_DNA"/>
</dbReference>
<organism evidence="2">
    <name type="scientific">Chromera velia CCMP2878</name>
    <dbReference type="NCBI Taxonomy" id="1169474"/>
    <lineage>
        <taxon>Eukaryota</taxon>
        <taxon>Sar</taxon>
        <taxon>Alveolata</taxon>
        <taxon>Colpodellida</taxon>
        <taxon>Chromeraceae</taxon>
        <taxon>Chromera</taxon>
    </lineage>
</organism>
<accession>A0A0G4I9L7</accession>
<feature type="region of interest" description="Disordered" evidence="1">
    <location>
        <begin position="282"/>
        <end position="355"/>
    </location>
</feature>
<dbReference type="VEuPathDB" id="CryptoDB:Cvel_12203"/>